<sequence>MRPALALVRQAALQPRALQARPLLRPALANVGCSHWARDYSAKPKPPKEPPVEIAEETLEADFFEEVEIEADPVWEGEEVSEGVFMSAMPVPDLDESELEEKFVRGRGPGGQAINKTNSSVSLLHKPTGIRIQSQPTRSRAQNRVIARQILKERLDLMRARGELEGIEPSQPQSADPATMNRKERLAAEARTWSKQELRWEKERRRKQNRKKKVNKRKNKEGKEEAEAEAEE</sequence>
<organism evidence="7 8">
    <name type="scientific">Trichosporon asahii var. asahii (strain ATCC 90039 / CBS 2479 / JCM 2466 / KCTC 7840 / NBRC 103889/ NCYC 2677 / UAMH 7654)</name>
    <name type="common">Yeast</name>
    <dbReference type="NCBI Taxonomy" id="1186058"/>
    <lineage>
        <taxon>Eukaryota</taxon>
        <taxon>Fungi</taxon>
        <taxon>Dikarya</taxon>
        <taxon>Basidiomycota</taxon>
        <taxon>Agaricomycotina</taxon>
        <taxon>Tremellomycetes</taxon>
        <taxon>Trichosporonales</taxon>
        <taxon>Trichosporonaceae</taxon>
        <taxon>Trichosporon</taxon>
    </lineage>
</organism>
<evidence type="ECO:0000256" key="3">
    <source>
        <dbReference type="ARBA" id="ARBA00022946"/>
    </source>
</evidence>
<dbReference type="OrthoDB" id="277888at2759"/>
<dbReference type="VEuPathDB" id="FungiDB:A1Q1_01377"/>
<dbReference type="HOGENOM" id="CLU_1195609_0_0_1"/>
<dbReference type="AlphaFoldDB" id="J5QWJ5"/>
<name>J5QWJ5_TRIAS</name>
<comment type="subcellular location">
    <subcellularLocation>
        <location evidence="1">Mitochondrion</location>
    </subcellularLocation>
</comment>
<dbReference type="EMBL" id="ALBS01000170">
    <property type="protein sequence ID" value="EJT49473.1"/>
    <property type="molecule type" value="Genomic_DNA"/>
</dbReference>
<dbReference type="InterPro" id="IPR000352">
    <property type="entry name" value="Pep_chain_release_fac_I"/>
</dbReference>
<evidence type="ECO:0000313" key="8">
    <source>
        <dbReference type="Proteomes" id="UP000002748"/>
    </source>
</evidence>
<accession>J5QWJ5</accession>
<feature type="domain" description="Prokaryotic-type class I peptide chain release factors" evidence="6">
    <location>
        <begin position="93"/>
        <end position="187"/>
    </location>
</feature>
<dbReference type="RefSeq" id="XP_014179891.1">
    <property type="nucleotide sequence ID" value="XM_014324416.1"/>
</dbReference>
<dbReference type="InterPro" id="IPR045853">
    <property type="entry name" value="Pep_chain_release_fac_I_sf"/>
</dbReference>
<gene>
    <name evidence="7" type="ORF">A1Q1_01377</name>
</gene>
<feature type="compositionally biased region" description="Basic residues" evidence="5">
    <location>
        <begin position="204"/>
        <end position="220"/>
    </location>
</feature>
<dbReference type="PANTHER" id="PTHR46203">
    <property type="entry name" value="PROBABLE PEPTIDE CHAIN RELEASE FACTOR C12ORF65"/>
    <property type="match status" value="1"/>
</dbReference>
<keyword evidence="3" id="KW-0809">Transit peptide</keyword>
<dbReference type="Proteomes" id="UP000002748">
    <property type="component" value="Unassembled WGS sequence"/>
</dbReference>
<reference evidence="7 8" key="1">
    <citation type="journal article" date="2012" name="Eukaryot. Cell">
        <title>Draft genome sequence of CBS 2479, the standard type strain of Trichosporon asahii.</title>
        <authorList>
            <person name="Yang R.Y."/>
            <person name="Li H.T."/>
            <person name="Zhu H."/>
            <person name="Zhou G.P."/>
            <person name="Wang M."/>
            <person name="Wang L."/>
        </authorList>
    </citation>
    <scope>NUCLEOTIDE SEQUENCE [LARGE SCALE GENOMIC DNA]</scope>
    <source>
        <strain evidence="8">ATCC 90039 / CBS 2479 / JCM 2466 / KCTC 7840 / NCYC 2677 / UAMH 7654</strain>
    </source>
</reference>
<evidence type="ECO:0000259" key="6">
    <source>
        <dbReference type="Pfam" id="PF00472"/>
    </source>
</evidence>
<dbReference type="GO" id="GO:0003747">
    <property type="term" value="F:translation release factor activity"/>
    <property type="evidence" value="ECO:0007669"/>
    <property type="project" value="InterPro"/>
</dbReference>
<comment type="similarity">
    <text evidence="2">Belongs to the prokaryotic/mitochondrial release factor family.</text>
</comment>
<dbReference type="Pfam" id="PF00472">
    <property type="entry name" value="RF-1"/>
    <property type="match status" value="1"/>
</dbReference>
<evidence type="ECO:0000313" key="7">
    <source>
        <dbReference type="EMBL" id="EJT49473.1"/>
    </source>
</evidence>
<dbReference type="InterPro" id="IPR052405">
    <property type="entry name" value="Mito_Transl_Release_Factor"/>
</dbReference>
<dbReference type="KEGG" id="tasa:A1Q1_01377"/>
<protein>
    <recommendedName>
        <fullName evidence="6">Prokaryotic-type class I peptide chain release factors domain-containing protein</fullName>
    </recommendedName>
</protein>
<dbReference type="SUPFAM" id="SSF75620">
    <property type="entry name" value="Release factor"/>
    <property type="match status" value="1"/>
</dbReference>
<proteinExistence type="inferred from homology"/>
<keyword evidence="4" id="KW-0496">Mitochondrion</keyword>
<evidence type="ECO:0000256" key="5">
    <source>
        <dbReference type="SAM" id="MobiDB-lite"/>
    </source>
</evidence>
<evidence type="ECO:0000256" key="1">
    <source>
        <dbReference type="ARBA" id="ARBA00004173"/>
    </source>
</evidence>
<feature type="region of interest" description="Disordered" evidence="5">
    <location>
        <begin position="163"/>
        <end position="232"/>
    </location>
</feature>
<dbReference type="PANTHER" id="PTHR46203:SF1">
    <property type="entry name" value="MITOCHONDRIAL TRANSLATION RELEASE FACTOR IN RESCUE"/>
    <property type="match status" value="1"/>
</dbReference>
<dbReference type="GeneID" id="25984891"/>
<dbReference type="Gene3D" id="3.30.160.20">
    <property type="match status" value="1"/>
</dbReference>
<evidence type="ECO:0000256" key="2">
    <source>
        <dbReference type="ARBA" id="ARBA00010835"/>
    </source>
</evidence>
<comment type="caution">
    <text evidence="7">The sequence shown here is derived from an EMBL/GenBank/DDBJ whole genome shotgun (WGS) entry which is preliminary data.</text>
</comment>
<evidence type="ECO:0000256" key="4">
    <source>
        <dbReference type="ARBA" id="ARBA00023128"/>
    </source>
</evidence>
<dbReference type="GO" id="GO:0005739">
    <property type="term" value="C:mitochondrion"/>
    <property type="evidence" value="ECO:0007669"/>
    <property type="project" value="UniProtKB-SubCell"/>
</dbReference>
<feature type="compositionally biased region" description="Basic and acidic residues" evidence="5">
    <location>
        <begin position="181"/>
        <end position="203"/>
    </location>
</feature>
<dbReference type="GO" id="GO:0032543">
    <property type="term" value="P:mitochondrial translation"/>
    <property type="evidence" value="ECO:0007669"/>
    <property type="project" value="UniProtKB-ARBA"/>
</dbReference>